<sequence>MGDLGNVKTFGGVGALFLLIGTFIPYVGPIISIIGLIFVFIAVKSISELAKDHDIFSNYLYHFIFSIISIVAIFVIILIGFGAIGGFSWITSLQDINITDFSTFWDYFGGIIGYAILALFVGWILGIIAAIYLRRSYNSIAKHTKVGLFRTTGTVYFVGAITTIILIGFVILFIGRIIEIIAYFSLPDKLPTGDKKEKSERKCPNCDREIPEDAISCPYCSKKLT</sequence>
<dbReference type="Pfam" id="PF06195">
    <property type="entry name" value="DUF996"/>
    <property type="match status" value="1"/>
</dbReference>
<evidence type="ECO:0008006" key="3">
    <source>
        <dbReference type="Google" id="ProtNLM"/>
    </source>
</evidence>
<feature type="transmembrane region" description="Helical" evidence="1">
    <location>
        <begin position="63"/>
        <end position="91"/>
    </location>
</feature>
<name>X1T6K0_9ZZZZ</name>
<organism evidence="2">
    <name type="scientific">marine sediment metagenome</name>
    <dbReference type="NCBI Taxonomy" id="412755"/>
    <lineage>
        <taxon>unclassified sequences</taxon>
        <taxon>metagenomes</taxon>
        <taxon>ecological metagenomes</taxon>
    </lineage>
</organism>
<feature type="transmembrane region" description="Helical" evidence="1">
    <location>
        <begin position="111"/>
        <end position="133"/>
    </location>
</feature>
<feature type="transmembrane region" description="Helical" evidence="1">
    <location>
        <begin position="154"/>
        <end position="178"/>
    </location>
</feature>
<evidence type="ECO:0000256" key="1">
    <source>
        <dbReference type="SAM" id="Phobius"/>
    </source>
</evidence>
<dbReference type="InterPro" id="IPR010397">
    <property type="entry name" value="DUF996"/>
</dbReference>
<keyword evidence="1" id="KW-1133">Transmembrane helix</keyword>
<proteinExistence type="predicted"/>
<protein>
    <recommendedName>
        <fullName evidence="3">Zinc-ribbon domain-containing protein</fullName>
    </recommendedName>
</protein>
<comment type="caution">
    <text evidence="2">The sequence shown here is derived from an EMBL/GenBank/DDBJ whole genome shotgun (WGS) entry which is preliminary data.</text>
</comment>
<dbReference type="EMBL" id="BARW01007363">
    <property type="protein sequence ID" value="GAI86986.1"/>
    <property type="molecule type" value="Genomic_DNA"/>
</dbReference>
<keyword evidence="1" id="KW-0812">Transmembrane</keyword>
<keyword evidence="1" id="KW-0472">Membrane</keyword>
<dbReference type="AlphaFoldDB" id="X1T6K0"/>
<reference evidence="2" key="1">
    <citation type="journal article" date="2014" name="Front. Microbiol.">
        <title>High frequency of phylogenetically diverse reductive dehalogenase-homologous genes in deep subseafloor sedimentary metagenomes.</title>
        <authorList>
            <person name="Kawai M."/>
            <person name="Futagami T."/>
            <person name="Toyoda A."/>
            <person name="Takaki Y."/>
            <person name="Nishi S."/>
            <person name="Hori S."/>
            <person name="Arai W."/>
            <person name="Tsubouchi T."/>
            <person name="Morono Y."/>
            <person name="Uchiyama I."/>
            <person name="Ito T."/>
            <person name="Fujiyama A."/>
            <person name="Inagaki F."/>
            <person name="Takami H."/>
        </authorList>
    </citation>
    <scope>NUCLEOTIDE SEQUENCE</scope>
    <source>
        <strain evidence="2">Expedition CK06-06</strain>
    </source>
</reference>
<evidence type="ECO:0000313" key="2">
    <source>
        <dbReference type="EMBL" id="GAI86986.1"/>
    </source>
</evidence>
<accession>X1T6K0</accession>
<gene>
    <name evidence="2" type="ORF">S12H4_15349</name>
</gene>
<feature type="transmembrane region" description="Helical" evidence="1">
    <location>
        <begin position="15"/>
        <end position="43"/>
    </location>
</feature>